<reference evidence="1" key="1">
    <citation type="submission" date="2016-04" db="EMBL/GenBank/DDBJ databases">
        <authorList>
            <person name="Tabuchi Yagui T.R."/>
        </authorList>
    </citation>
    <scope>NUCLEOTIDE SEQUENCE [LARGE SCALE GENOMIC DNA]</scope>
    <source>
        <strain evidence="1">NIES-26</strain>
    </source>
</reference>
<comment type="caution">
    <text evidence="1">The sequence shown here is derived from an EMBL/GenBank/DDBJ whole genome shotgun (WGS) entry which is preliminary data.</text>
</comment>
<dbReference type="Proteomes" id="UP000252107">
    <property type="component" value="Unassembled WGS sequence"/>
</dbReference>
<dbReference type="AlphaFoldDB" id="A0A367Q2S2"/>
<gene>
    <name evidence="1" type="ORF">A6770_33005</name>
</gene>
<evidence type="ECO:0000313" key="2">
    <source>
        <dbReference type="Proteomes" id="UP000252107"/>
    </source>
</evidence>
<evidence type="ECO:0000313" key="1">
    <source>
        <dbReference type="EMBL" id="RCJ18457.1"/>
    </source>
</evidence>
<keyword evidence="2" id="KW-1185">Reference proteome</keyword>
<organism evidence="1 2">
    <name type="scientific">Nostoc minutum NIES-26</name>
    <dbReference type="NCBI Taxonomy" id="1844469"/>
    <lineage>
        <taxon>Bacteria</taxon>
        <taxon>Bacillati</taxon>
        <taxon>Cyanobacteriota</taxon>
        <taxon>Cyanophyceae</taxon>
        <taxon>Nostocales</taxon>
        <taxon>Nostocaceae</taxon>
        <taxon>Nostoc</taxon>
    </lineage>
</organism>
<accession>A0A367Q2S2</accession>
<protein>
    <submittedName>
        <fullName evidence="1">Uncharacterized protein</fullName>
    </submittedName>
</protein>
<dbReference type="EMBL" id="LXQD01000348">
    <property type="protein sequence ID" value="RCJ18457.1"/>
    <property type="molecule type" value="Genomic_DNA"/>
</dbReference>
<sequence length="113" mass="12932">MKQPCKDCPFKISVKYALSPEKAQDILQGITHDKAFHCHKTVDYSESIEGQVTSESKLCFGAVLFLENTVVSGCRSNVMFRFGLMRSEFKVSDLRKDENVYQSFEEFLLSVTY</sequence>
<proteinExistence type="predicted"/>
<name>A0A367Q2S2_9NOSO</name>